<dbReference type="Pfam" id="PF12833">
    <property type="entry name" value="HTH_18"/>
    <property type="match status" value="1"/>
</dbReference>
<dbReference type="PROSITE" id="PS01124">
    <property type="entry name" value="HTH_ARAC_FAMILY_2"/>
    <property type="match status" value="1"/>
</dbReference>
<accession>A0ABS5G3H5</accession>
<dbReference type="Proteomes" id="UP001314635">
    <property type="component" value="Unassembled WGS sequence"/>
</dbReference>
<name>A0ABS5G3H5_9BRAD</name>
<evidence type="ECO:0000259" key="4">
    <source>
        <dbReference type="PROSITE" id="PS01124"/>
    </source>
</evidence>
<keyword evidence="3" id="KW-0804">Transcription</keyword>
<dbReference type="SMART" id="SM00342">
    <property type="entry name" value="HTH_ARAC"/>
    <property type="match status" value="1"/>
</dbReference>
<dbReference type="PROSITE" id="PS00041">
    <property type="entry name" value="HTH_ARAC_FAMILY_1"/>
    <property type="match status" value="1"/>
</dbReference>
<sequence length="353" mass="39265">MAQHLAADSQPPRDRSRNILAAAATGVADFIARTGGRPEAVFERIGIDAECLGQTRRALDLADYVAMMEDAAQETGNDNFGLWFGQRYQPQMLGLIGEIALAAPTLGSAIEHLALWFPWHQQATETRLTRRDGLLRLEYRILDGSIVDRRQDAELTMGMFANVFRTCLPSGWAPEMVLFEHARPASWRDHEAAFDADVGWSQGTNALVFRDRGLDRAMPQADLSRLQRLTTDLAGVAGSCGTPAFLDLVRGEIRRRLSAGALHLEEVAEALSTTPWTLQRRLAEFGATFSDLIEATRLDLARHYLRQAHLPLGDIAFLLGYSEASAFSRAFARWTGCSPRRWRQLSLQAMARN</sequence>
<keyword evidence="6" id="KW-1185">Reference proteome</keyword>
<proteinExistence type="predicted"/>
<dbReference type="SUPFAM" id="SSF46689">
    <property type="entry name" value="Homeodomain-like"/>
    <property type="match status" value="1"/>
</dbReference>
<reference evidence="6" key="1">
    <citation type="journal article" date="2021" name="ISME J.">
        <title>Evolutionary origin and ecological implication of a unique nif island in free-living Bradyrhizobium lineages.</title>
        <authorList>
            <person name="Tao J."/>
        </authorList>
    </citation>
    <scope>NUCLEOTIDE SEQUENCE [LARGE SCALE GENOMIC DNA]</scope>
    <source>
        <strain evidence="6">SZCCT0094</strain>
    </source>
</reference>
<dbReference type="Pfam" id="PF12625">
    <property type="entry name" value="Arabinose_bd"/>
    <property type="match status" value="1"/>
</dbReference>
<evidence type="ECO:0000313" key="5">
    <source>
        <dbReference type="EMBL" id="MBR1135731.1"/>
    </source>
</evidence>
<evidence type="ECO:0000256" key="2">
    <source>
        <dbReference type="ARBA" id="ARBA00023125"/>
    </source>
</evidence>
<dbReference type="EMBL" id="JAFCLK010000006">
    <property type="protein sequence ID" value="MBR1135731.1"/>
    <property type="molecule type" value="Genomic_DNA"/>
</dbReference>
<dbReference type="InterPro" id="IPR032687">
    <property type="entry name" value="AraC-type_N"/>
</dbReference>
<evidence type="ECO:0000313" key="6">
    <source>
        <dbReference type="Proteomes" id="UP001314635"/>
    </source>
</evidence>
<keyword evidence="2" id="KW-0238">DNA-binding</keyword>
<dbReference type="PANTHER" id="PTHR47894:SF4">
    <property type="entry name" value="HTH-TYPE TRANSCRIPTIONAL REGULATOR GADX"/>
    <property type="match status" value="1"/>
</dbReference>
<organism evidence="5 6">
    <name type="scientific">Bradyrhizobium denitrificans</name>
    <dbReference type="NCBI Taxonomy" id="2734912"/>
    <lineage>
        <taxon>Bacteria</taxon>
        <taxon>Pseudomonadati</taxon>
        <taxon>Pseudomonadota</taxon>
        <taxon>Alphaproteobacteria</taxon>
        <taxon>Hyphomicrobiales</taxon>
        <taxon>Nitrobacteraceae</taxon>
        <taxon>Bradyrhizobium</taxon>
    </lineage>
</organism>
<dbReference type="PANTHER" id="PTHR47894">
    <property type="entry name" value="HTH-TYPE TRANSCRIPTIONAL REGULATOR GADX"/>
    <property type="match status" value="1"/>
</dbReference>
<feature type="domain" description="HTH araC/xylS-type" evidence="4">
    <location>
        <begin position="247"/>
        <end position="345"/>
    </location>
</feature>
<dbReference type="InterPro" id="IPR018062">
    <property type="entry name" value="HTH_AraC-typ_CS"/>
</dbReference>
<dbReference type="InterPro" id="IPR009057">
    <property type="entry name" value="Homeodomain-like_sf"/>
</dbReference>
<dbReference type="InterPro" id="IPR018060">
    <property type="entry name" value="HTH_AraC"/>
</dbReference>
<dbReference type="RefSeq" id="WP_041750531.1">
    <property type="nucleotide sequence ID" value="NZ_JABFDP010000002.1"/>
</dbReference>
<protein>
    <submittedName>
        <fullName evidence="5">AraC family transcriptional regulator</fullName>
    </submittedName>
</protein>
<evidence type="ECO:0000256" key="1">
    <source>
        <dbReference type="ARBA" id="ARBA00023015"/>
    </source>
</evidence>
<dbReference type="Gene3D" id="1.10.10.60">
    <property type="entry name" value="Homeodomain-like"/>
    <property type="match status" value="1"/>
</dbReference>
<comment type="caution">
    <text evidence="5">The sequence shown here is derived from an EMBL/GenBank/DDBJ whole genome shotgun (WGS) entry which is preliminary data.</text>
</comment>
<evidence type="ECO:0000256" key="3">
    <source>
        <dbReference type="ARBA" id="ARBA00023163"/>
    </source>
</evidence>
<keyword evidence="1" id="KW-0805">Transcription regulation</keyword>
<gene>
    <name evidence="5" type="ORF">JQ619_08135</name>
</gene>